<keyword evidence="16" id="KW-1185">Reference proteome</keyword>
<dbReference type="PANTHER" id="PTHR43513">
    <property type="entry name" value="DIHYDROOROTATE DEHYDROGENASE B (NAD(+)), ELECTRON TRANSFER SUBUNIT"/>
    <property type="match status" value="1"/>
</dbReference>
<dbReference type="Gene3D" id="3.40.50.80">
    <property type="entry name" value="Nucleotide-binding domain of ferredoxin-NADP reductase (FNR) module"/>
    <property type="match status" value="1"/>
</dbReference>
<feature type="binding site" evidence="11 12">
    <location>
        <begin position="53"/>
        <end position="56"/>
    </location>
    <ligand>
        <name>FAD</name>
        <dbReference type="ChEBI" id="CHEBI:57692"/>
    </ligand>
</feature>
<evidence type="ECO:0000256" key="11">
    <source>
        <dbReference type="HAMAP-Rule" id="MF_01211"/>
    </source>
</evidence>
<keyword evidence="10 11" id="KW-0411">Iron-sulfur</keyword>
<dbReference type="InterPro" id="IPR017927">
    <property type="entry name" value="FAD-bd_FR_type"/>
</dbReference>
<dbReference type="InterPro" id="IPR012165">
    <property type="entry name" value="Cyt_c3_hydrogenase_gsu"/>
</dbReference>
<dbReference type="EMBL" id="SUMG01000002">
    <property type="protein sequence ID" value="NBG87392.1"/>
    <property type="molecule type" value="Genomic_DNA"/>
</dbReference>
<comment type="function">
    <text evidence="11">Responsible for channeling the electrons from the oxidation of dihydroorotate from the FMN redox center in the PyrD type B subunit to the ultimate electron acceptor NAD(+).</text>
</comment>
<dbReference type="PROSITE" id="PS51384">
    <property type="entry name" value="FAD_FR"/>
    <property type="match status" value="1"/>
</dbReference>
<evidence type="ECO:0000256" key="13">
    <source>
        <dbReference type="PIRSR" id="PIRSR006816-2"/>
    </source>
</evidence>
<gene>
    <name evidence="11" type="primary">pyrK</name>
    <name evidence="15" type="ORF">ISALK_02645</name>
</gene>
<dbReference type="Pfam" id="PF10418">
    <property type="entry name" value="DHODB_Fe-S_bind"/>
    <property type="match status" value="1"/>
</dbReference>
<evidence type="ECO:0000313" key="16">
    <source>
        <dbReference type="Proteomes" id="UP000449710"/>
    </source>
</evidence>
<dbReference type="GO" id="GO:0046872">
    <property type="term" value="F:metal ion binding"/>
    <property type="evidence" value="ECO:0007669"/>
    <property type="project" value="UniProtKB-KW"/>
</dbReference>
<feature type="binding site" evidence="11 13">
    <location>
        <position position="227"/>
    </location>
    <ligand>
        <name>[2Fe-2S] cluster</name>
        <dbReference type="ChEBI" id="CHEBI:190135"/>
    </ligand>
</feature>
<dbReference type="GO" id="GO:0009055">
    <property type="term" value="F:electron transfer activity"/>
    <property type="evidence" value="ECO:0007669"/>
    <property type="project" value="UniProtKB-UniRule"/>
</dbReference>
<evidence type="ECO:0000256" key="1">
    <source>
        <dbReference type="ARBA" id="ARBA00006422"/>
    </source>
</evidence>
<accession>A0AA43XIH1</accession>
<dbReference type="Proteomes" id="UP000449710">
    <property type="component" value="Unassembled WGS sequence"/>
</dbReference>
<evidence type="ECO:0000256" key="2">
    <source>
        <dbReference type="ARBA" id="ARBA00022448"/>
    </source>
</evidence>
<comment type="caution">
    <text evidence="15">The sequence shown here is derived from an EMBL/GenBank/DDBJ whole genome shotgun (WGS) entry which is preliminary data.</text>
</comment>
<comment type="subunit">
    <text evidence="11">Heterotetramer of 2 PyrK and 2 PyrD type B subunits.</text>
</comment>
<dbReference type="SUPFAM" id="SSF52343">
    <property type="entry name" value="Ferredoxin reductase-like, C-terminal NADP-linked domain"/>
    <property type="match status" value="1"/>
</dbReference>
<dbReference type="SUPFAM" id="SSF63380">
    <property type="entry name" value="Riboflavin synthase domain-like"/>
    <property type="match status" value="1"/>
</dbReference>
<sequence>MDNKSIEKALILKNEALTPEIYEMVLGVKSTSEATPGQFINLYCKDGSRLLPRPLSISEVDQKAGTLRLIYKVLGSGTREFAKLQKYEEIDYLGPLGKGFSLEFADEKSEEQEILIIGGGVGVPPLLELAKQLQGKKRVLLGFEKESILVEDFKKVAREVAVATTTGDEGIKGTVMDLLEQGEYAPVKIYSCGPKGMLQAVQAWGREGNIPMELSLEERMACGIGACLVCTCKTQEGPHEEDWNYKRVCKDGPVFKGEEVVFE</sequence>
<feature type="binding site" evidence="11 12">
    <location>
        <begin position="77"/>
        <end position="78"/>
    </location>
    <ligand>
        <name>FAD</name>
        <dbReference type="ChEBI" id="CHEBI:57692"/>
    </ligand>
</feature>
<name>A0AA43XIH1_9CLOT</name>
<feature type="binding site" evidence="11 13">
    <location>
        <position position="230"/>
    </location>
    <ligand>
        <name>[2Fe-2S] cluster</name>
        <dbReference type="ChEBI" id="CHEBI:190135"/>
    </ligand>
</feature>
<keyword evidence="3 11" id="KW-0285">Flavoprotein</keyword>
<evidence type="ECO:0000313" key="15">
    <source>
        <dbReference type="EMBL" id="NBG87392.1"/>
    </source>
</evidence>
<evidence type="ECO:0000256" key="6">
    <source>
        <dbReference type="ARBA" id="ARBA00022827"/>
    </source>
</evidence>
<dbReference type="Gene3D" id="2.40.30.10">
    <property type="entry name" value="Translation factors"/>
    <property type="match status" value="1"/>
</dbReference>
<dbReference type="Gene3D" id="2.10.240.10">
    <property type="entry name" value="Dihydroorotate dehydrogenase, electron transfer subunit"/>
    <property type="match status" value="1"/>
</dbReference>
<dbReference type="CDD" id="cd06218">
    <property type="entry name" value="DHOD_e_trans"/>
    <property type="match status" value="1"/>
</dbReference>
<keyword evidence="8 11" id="KW-0249">Electron transport</keyword>
<dbReference type="AlphaFoldDB" id="A0AA43XIH1"/>
<evidence type="ECO:0000256" key="3">
    <source>
        <dbReference type="ARBA" id="ARBA00022630"/>
    </source>
</evidence>
<evidence type="ECO:0000256" key="8">
    <source>
        <dbReference type="ARBA" id="ARBA00022982"/>
    </source>
</evidence>
<keyword evidence="7 11" id="KW-0665">Pyrimidine biosynthesis</keyword>
<dbReference type="InterPro" id="IPR017938">
    <property type="entry name" value="Riboflavin_synthase-like_b-brl"/>
</dbReference>
<dbReference type="InterPro" id="IPR039261">
    <property type="entry name" value="FNR_nucleotide-bd"/>
</dbReference>
<feature type="binding site" evidence="11 13">
    <location>
        <position position="249"/>
    </location>
    <ligand>
        <name>[2Fe-2S] cluster</name>
        <dbReference type="ChEBI" id="CHEBI:190135"/>
    </ligand>
</feature>
<comment type="similarity">
    <text evidence="1 11">Belongs to the PyrK family.</text>
</comment>
<dbReference type="PIRSF" id="PIRSF006816">
    <property type="entry name" value="Cyc3_hyd_g"/>
    <property type="match status" value="1"/>
</dbReference>
<keyword evidence="2 11" id="KW-0813">Transport</keyword>
<dbReference type="InterPro" id="IPR023455">
    <property type="entry name" value="Dihydroorotate_DHASE_ETsu"/>
</dbReference>
<dbReference type="GO" id="GO:0050660">
    <property type="term" value="F:flavin adenine dinucleotide binding"/>
    <property type="evidence" value="ECO:0007669"/>
    <property type="project" value="InterPro"/>
</dbReference>
<comment type="caution">
    <text evidence="11">Lacks conserved residue(s) required for the propagation of feature annotation.</text>
</comment>
<dbReference type="NCBIfam" id="NF000798">
    <property type="entry name" value="PRK00054.1-3"/>
    <property type="match status" value="1"/>
</dbReference>
<dbReference type="GO" id="GO:0044205">
    <property type="term" value="P:'de novo' UMP biosynthetic process"/>
    <property type="evidence" value="ECO:0007669"/>
    <property type="project" value="UniProtKB-UniRule"/>
</dbReference>
<dbReference type="PANTHER" id="PTHR43513:SF3">
    <property type="entry name" value="DIHYDROOROTATE DEHYDROGENASE B (NAD(+)), ELECTRON TRANSFER SUBUNIT-RELATED"/>
    <property type="match status" value="1"/>
</dbReference>
<keyword evidence="9 11" id="KW-0408">Iron</keyword>
<comment type="cofactor">
    <cofactor evidence="11 12">
        <name>FAD</name>
        <dbReference type="ChEBI" id="CHEBI:57692"/>
    </cofactor>
    <text evidence="11 12">Binds 1 FAD per subunit.</text>
</comment>
<evidence type="ECO:0000259" key="14">
    <source>
        <dbReference type="PROSITE" id="PS51384"/>
    </source>
</evidence>
<feature type="binding site" evidence="11 13">
    <location>
        <position position="222"/>
    </location>
    <ligand>
        <name>[2Fe-2S] cluster</name>
        <dbReference type="ChEBI" id="CHEBI:190135"/>
    </ligand>
</feature>
<feature type="domain" description="FAD-binding FR-type" evidence="14">
    <location>
        <begin position="4"/>
        <end position="102"/>
    </location>
</feature>
<dbReference type="InterPro" id="IPR019480">
    <property type="entry name" value="Dihydroorotate_DH_Fe-S-bd"/>
</dbReference>
<evidence type="ECO:0000256" key="4">
    <source>
        <dbReference type="ARBA" id="ARBA00022714"/>
    </source>
</evidence>
<dbReference type="InterPro" id="IPR050353">
    <property type="entry name" value="PyrK_electron_transfer"/>
</dbReference>
<keyword evidence="6 11" id="KW-0274">FAD</keyword>
<organism evidence="15 16">
    <name type="scientific">Isachenkonia alkalipeptolytica</name>
    <dbReference type="NCBI Taxonomy" id="2565777"/>
    <lineage>
        <taxon>Bacteria</taxon>
        <taxon>Bacillati</taxon>
        <taxon>Bacillota</taxon>
        <taxon>Clostridia</taxon>
        <taxon>Eubacteriales</taxon>
        <taxon>Clostridiaceae</taxon>
        <taxon>Isachenkonia</taxon>
    </lineage>
</organism>
<dbReference type="PRINTS" id="PR00409">
    <property type="entry name" value="PHDIOXRDTASE"/>
</dbReference>
<comment type="pathway">
    <text evidence="11">Pyrimidine metabolism; UMP biosynthesis via de novo pathway; orotate from (S)-dihydroorotate (NAD(+) route): step 1/1.</text>
</comment>
<dbReference type="InterPro" id="IPR037117">
    <property type="entry name" value="Dihydroorotate_DH_ele_sf"/>
</dbReference>
<protein>
    <recommendedName>
        <fullName evidence="11">Dihydroorotate dehydrogenase B (NAD(+)), electron transfer subunit</fullName>
    </recommendedName>
    <alternativeName>
        <fullName evidence="11">Dihydroorotate oxidase B, electron transfer subunit</fullName>
    </alternativeName>
</protein>
<dbReference type="HAMAP" id="MF_01211">
    <property type="entry name" value="DHODB_Fe_S_bind"/>
    <property type="match status" value="1"/>
</dbReference>
<evidence type="ECO:0000256" key="10">
    <source>
        <dbReference type="ARBA" id="ARBA00023014"/>
    </source>
</evidence>
<comment type="cofactor">
    <cofactor evidence="11">
        <name>[2Fe-2S] cluster</name>
        <dbReference type="ChEBI" id="CHEBI:190135"/>
    </cofactor>
    <text evidence="11">Binds 1 [2Fe-2S] cluster per subunit.</text>
</comment>
<keyword evidence="4 11" id="KW-0001">2Fe-2S</keyword>
<proteinExistence type="inferred from homology"/>
<evidence type="ECO:0000256" key="5">
    <source>
        <dbReference type="ARBA" id="ARBA00022723"/>
    </source>
</evidence>
<keyword evidence="5 11" id="KW-0479">Metal-binding</keyword>
<evidence type="ECO:0000256" key="9">
    <source>
        <dbReference type="ARBA" id="ARBA00023004"/>
    </source>
</evidence>
<comment type="cofactor">
    <cofactor evidence="13">
        <name>[2Fe-2S] cluster</name>
        <dbReference type="ChEBI" id="CHEBI:190135"/>
    </cofactor>
    <text evidence="13">Binds 1 [2Fe-2S] cluster per subunit.</text>
</comment>
<dbReference type="GO" id="GO:0051537">
    <property type="term" value="F:2 iron, 2 sulfur cluster binding"/>
    <property type="evidence" value="ECO:0007669"/>
    <property type="project" value="UniProtKB-KW"/>
</dbReference>
<evidence type="ECO:0000256" key="7">
    <source>
        <dbReference type="ARBA" id="ARBA00022975"/>
    </source>
</evidence>
<evidence type="ECO:0000256" key="12">
    <source>
        <dbReference type="PIRSR" id="PIRSR006816-1"/>
    </source>
</evidence>
<dbReference type="RefSeq" id="WP_160718752.1">
    <property type="nucleotide sequence ID" value="NZ_SUMG01000002.1"/>
</dbReference>
<reference evidence="15 16" key="1">
    <citation type="submission" date="2019-04" db="EMBL/GenBank/DDBJ databases">
        <title>Isachenkonia alkalipeptolytica gen. nov. sp. nov. a new anaerobic, alkiliphilic organothrophic bacterium capable to reduce synthesized ferrihydrite isolated from a soda lake.</title>
        <authorList>
            <person name="Toshchakov S.V."/>
            <person name="Zavarzina D.G."/>
            <person name="Zhilina T.N."/>
            <person name="Kostrikina N.A."/>
            <person name="Kublanov I.V."/>
        </authorList>
    </citation>
    <scope>NUCLEOTIDE SEQUENCE [LARGE SCALE GENOMIC DNA]</scope>
    <source>
        <strain evidence="15 16">Z-1701</strain>
    </source>
</reference>
<dbReference type="GO" id="GO:0016491">
    <property type="term" value="F:oxidoreductase activity"/>
    <property type="evidence" value="ECO:0007669"/>
    <property type="project" value="InterPro"/>
</dbReference>